<dbReference type="Proteomes" id="UP000269396">
    <property type="component" value="Unassembled WGS sequence"/>
</dbReference>
<accession>A0A183Q0A0</accession>
<sequence>MDLNIICRIKLINFIRDVQSKTSHKFLKTLTKTLIKEQNHVAFPTNPRKYIQNLSNKKLRRIGTGALSLGFKFHIPKKCNRRDTETQFEYLYQQLSDLKPMNDVKQSWFKSKLVDNTNQYVTTPITQSKLFTKDQYQALGKLIKDETIMLLRPDKGSGVVILNRDEYINKVTSILNDSTRFIIDNTQKDSTDATEKRLLRMLRELLKKNLIDNHTYNELKPKALQLPYLYGLPKSHKHDIPIRPILSVANSPFHKLARWLTKCLEPIRN</sequence>
<dbReference type="STRING" id="31246.A0A183Q0A0"/>
<gene>
    <name evidence="1" type="ORF">SMTD_LOCUS20036</name>
</gene>
<evidence type="ECO:0000313" key="2">
    <source>
        <dbReference type="Proteomes" id="UP000269396"/>
    </source>
</evidence>
<protein>
    <submittedName>
        <fullName evidence="1">Uncharacterized protein</fullName>
    </submittedName>
</protein>
<reference evidence="1 2" key="1">
    <citation type="submission" date="2018-11" db="EMBL/GenBank/DDBJ databases">
        <authorList>
            <consortium name="Pathogen Informatics"/>
        </authorList>
    </citation>
    <scope>NUCLEOTIDE SEQUENCE [LARGE SCALE GENOMIC DNA]</scope>
    <source>
        <strain>Denwood</strain>
        <strain evidence="2">Zambia</strain>
    </source>
</reference>
<dbReference type="AlphaFoldDB" id="A0A183Q0A0"/>
<name>A0A183Q0A0_9TREM</name>
<evidence type="ECO:0000313" key="1">
    <source>
        <dbReference type="EMBL" id="VDP81433.1"/>
    </source>
</evidence>
<proteinExistence type="predicted"/>
<organism evidence="1 2">
    <name type="scientific">Schistosoma mattheei</name>
    <dbReference type="NCBI Taxonomy" id="31246"/>
    <lineage>
        <taxon>Eukaryota</taxon>
        <taxon>Metazoa</taxon>
        <taxon>Spiralia</taxon>
        <taxon>Lophotrochozoa</taxon>
        <taxon>Platyhelminthes</taxon>
        <taxon>Trematoda</taxon>
        <taxon>Digenea</taxon>
        <taxon>Strigeidida</taxon>
        <taxon>Schistosomatoidea</taxon>
        <taxon>Schistosomatidae</taxon>
        <taxon>Schistosoma</taxon>
    </lineage>
</organism>
<keyword evidence="2" id="KW-1185">Reference proteome</keyword>
<dbReference type="EMBL" id="UZAL01043541">
    <property type="protein sequence ID" value="VDP81433.1"/>
    <property type="molecule type" value="Genomic_DNA"/>
</dbReference>